<evidence type="ECO:0000313" key="1">
    <source>
        <dbReference type="EMBL" id="EFN89220.1"/>
    </source>
</evidence>
<organism evidence="2">
    <name type="scientific">Harpegnathos saltator</name>
    <name type="common">Jerdon's jumping ant</name>
    <dbReference type="NCBI Taxonomy" id="610380"/>
    <lineage>
        <taxon>Eukaryota</taxon>
        <taxon>Metazoa</taxon>
        <taxon>Ecdysozoa</taxon>
        <taxon>Arthropoda</taxon>
        <taxon>Hexapoda</taxon>
        <taxon>Insecta</taxon>
        <taxon>Pterygota</taxon>
        <taxon>Neoptera</taxon>
        <taxon>Endopterygota</taxon>
        <taxon>Hymenoptera</taxon>
        <taxon>Apocrita</taxon>
        <taxon>Aculeata</taxon>
        <taxon>Formicoidea</taxon>
        <taxon>Formicidae</taxon>
        <taxon>Ponerinae</taxon>
        <taxon>Ponerini</taxon>
        <taxon>Harpegnathos</taxon>
    </lineage>
</organism>
<accession>E2B512</accession>
<evidence type="ECO:0000313" key="2">
    <source>
        <dbReference type="Proteomes" id="UP000008237"/>
    </source>
</evidence>
<name>E2B512_HARSA</name>
<dbReference type="AlphaFoldDB" id="E2B512"/>
<gene>
    <name evidence="1" type="ORF">EAI_07725</name>
</gene>
<reference evidence="1 2" key="1">
    <citation type="journal article" date="2010" name="Science">
        <title>Genomic comparison of the ants Camponotus floridanus and Harpegnathos saltator.</title>
        <authorList>
            <person name="Bonasio R."/>
            <person name="Zhang G."/>
            <person name="Ye C."/>
            <person name="Mutti N.S."/>
            <person name="Fang X."/>
            <person name="Qin N."/>
            <person name="Donahue G."/>
            <person name="Yang P."/>
            <person name="Li Q."/>
            <person name="Li C."/>
            <person name="Zhang P."/>
            <person name="Huang Z."/>
            <person name="Berger S.L."/>
            <person name="Reinberg D."/>
            <person name="Wang J."/>
            <person name="Liebig J."/>
        </authorList>
    </citation>
    <scope>NUCLEOTIDE SEQUENCE [LARGE SCALE GENOMIC DNA]</scope>
    <source>
        <strain evidence="1 2">R22 G/1</strain>
    </source>
</reference>
<keyword evidence="2" id="KW-1185">Reference proteome</keyword>
<dbReference type="InParanoid" id="E2B512"/>
<proteinExistence type="predicted"/>
<dbReference type="EMBL" id="GL445685">
    <property type="protein sequence ID" value="EFN89220.1"/>
    <property type="molecule type" value="Genomic_DNA"/>
</dbReference>
<protein>
    <submittedName>
        <fullName evidence="1">Uncharacterized protein</fullName>
    </submittedName>
</protein>
<dbReference type="Proteomes" id="UP000008237">
    <property type="component" value="Unassembled WGS sequence"/>
</dbReference>
<sequence>MSSGPTVHFGSDLGDTQRENFRLLLLGTLHILITLLSDSNLGRDSESVMYKMEALIGVAGSPSGKKCYLRFPKPETRPPPTTIQAAFNSSLQTKHSLLILITTSSDSLLDWIRDRLQGEEALLELNVTMNEPNLLEGSRTLASHEEYRDICVAIKGLGPIKAFHGLATHDDQHEVSSRHPGAPVGHARPVRAAVGVSNCEKHRKAKPNERRKLRLIEVDFSIGDGNREYGNELLDIAQ</sequence>